<reference evidence="2 3" key="1">
    <citation type="submission" date="2018-10" db="EMBL/GenBank/DDBJ databases">
        <title>Phylogenomics of Brevibacillus.</title>
        <authorList>
            <person name="Dunlap C."/>
        </authorList>
    </citation>
    <scope>NUCLEOTIDE SEQUENCE [LARGE SCALE GENOMIC DNA]</scope>
    <source>
        <strain evidence="2 3">DSM 100115</strain>
    </source>
</reference>
<keyword evidence="2" id="KW-0238">DNA-binding</keyword>
<dbReference type="InterPro" id="IPR036388">
    <property type="entry name" value="WH-like_DNA-bd_sf"/>
</dbReference>
<name>A0A3M8AZR9_9BACL</name>
<dbReference type="InterPro" id="IPR009061">
    <property type="entry name" value="DNA-bd_dom_put_sf"/>
</dbReference>
<comment type="caution">
    <text evidence="2">The sequence shown here is derived from an EMBL/GenBank/DDBJ whole genome shotgun (WGS) entry which is preliminary data.</text>
</comment>
<dbReference type="AlphaFoldDB" id="A0A3M8AZR9"/>
<dbReference type="Gene3D" id="1.10.10.10">
    <property type="entry name" value="Winged helix-like DNA-binding domain superfamily/Winged helix DNA-binding domain"/>
    <property type="match status" value="1"/>
</dbReference>
<accession>A0A3M8AZR9</accession>
<evidence type="ECO:0000259" key="1">
    <source>
        <dbReference type="Pfam" id="PF12728"/>
    </source>
</evidence>
<feature type="domain" description="Helix-turn-helix" evidence="1">
    <location>
        <begin position="6"/>
        <end position="54"/>
    </location>
</feature>
<protein>
    <submittedName>
        <fullName evidence="2">DNA-binding protein</fullName>
    </submittedName>
</protein>
<evidence type="ECO:0000313" key="2">
    <source>
        <dbReference type="EMBL" id="RNB56530.1"/>
    </source>
</evidence>
<evidence type="ECO:0000313" key="3">
    <source>
        <dbReference type="Proteomes" id="UP000268829"/>
    </source>
</evidence>
<dbReference type="NCBIfam" id="TIGR01764">
    <property type="entry name" value="excise"/>
    <property type="match status" value="1"/>
</dbReference>
<dbReference type="RefSeq" id="WP_024983297.1">
    <property type="nucleotide sequence ID" value="NZ_RHHS01000028.1"/>
</dbReference>
<dbReference type="OrthoDB" id="515428at2"/>
<dbReference type="Proteomes" id="UP000268829">
    <property type="component" value="Unassembled WGS sequence"/>
</dbReference>
<gene>
    <name evidence="2" type="ORF">EDM57_12035</name>
</gene>
<dbReference type="EMBL" id="RHHS01000028">
    <property type="protein sequence ID" value="RNB56530.1"/>
    <property type="molecule type" value="Genomic_DNA"/>
</dbReference>
<dbReference type="SUPFAM" id="SSF46955">
    <property type="entry name" value="Putative DNA-binding domain"/>
    <property type="match status" value="1"/>
</dbReference>
<sequence length="63" mass="7470">MNQGILTPAECAKYIGVHRDTIYAMVRKKEIPHFRVRSRIFFRVESIDAWMREQEQKNTKSSA</sequence>
<dbReference type="GO" id="GO:0003677">
    <property type="term" value="F:DNA binding"/>
    <property type="evidence" value="ECO:0007669"/>
    <property type="project" value="UniProtKB-KW"/>
</dbReference>
<keyword evidence="3" id="KW-1185">Reference proteome</keyword>
<organism evidence="2 3">
    <name type="scientific">Brevibacillus gelatini</name>
    <dbReference type="NCBI Taxonomy" id="1655277"/>
    <lineage>
        <taxon>Bacteria</taxon>
        <taxon>Bacillati</taxon>
        <taxon>Bacillota</taxon>
        <taxon>Bacilli</taxon>
        <taxon>Bacillales</taxon>
        <taxon>Paenibacillaceae</taxon>
        <taxon>Brevibacillus</taxon>
    </lineage>
</organism>
<proteinExistence type="predicted"/>
<dbReference type="InterPro" id="IPR010093">
    <property type="entry name" value="SinI_DNA-bd"/>
</dbReference>
<dbReference type="Pfam" id="PF12728">
    <property type="entry name" value="HTH_17"/>
    <property type="match status" value="1"/>
</dbReference>
<dbReference type="InterPro" id="IPR041657">
    <property type="entry name" value="HTH_17"/>
</dbReference>